<reference evidence="1" key="1">
    <citation type="submission" date="2022-11" db="EMBL/GenBank/DDBJ databases">
        <title>Genome Resource of Sclerotinia nivalis Strain SnTB1, a Plant Pathogen Isolated from American Ginseng.</title>
        <authorList>
            <person name="Fan S."/>
        </authorList>
    </citation>
    <scope>NUCLEOTIDE SEQUENCE</scope>
    <source>
        <strain evidence="1">SnTB1</strain>
    </source>
</reference>
<comment type="caution">
    <text evidence="1">The sequence shown here is derived from an EMBL/GenBank/DDBJ whole genome shotgun (WGS) entry which is preliminary data.</text>
</comment>
<organism evidence="1 2">
    <name type="scientific">Sclerotinia nivalis</name>
    <dbReference type="NCBI Taxonomy" id="352851"/>
    <lineage>
        <taxon>Eukaryota</taxon>
        <taxon>Fungi</taxon>
        <taxon>Dikarya</taxon>
        <taxon>Ascomycota</taxon>
        <taxon>Pezizomycotina</taxon>
        <taxon>Leotiomycetes</taxon>
        <taxon>Helotiales</taxon>
        <taxon>Sclerotiniaceae</taxon>
        <taxon>Sclerotinia</taxon>
    </lineage>
</organism>
<sequence>MIQATFLALSYASSVNITDNQNTSHLSDGYGFEDTLSRKHLHAQIPHIFRTSILSKIVYQRTSSHPSSCNLNNNPATIRANNSSIIKEYHLPIYLFQYRINYKDLY</sequence>
<name>A0A9X0DP48_9HELO</name>
<accession>A0A9X0DP48</accession>
<protein>
    <submittedName>
        <fullName evidence="1">Uncharacterized protein</fullName>
    </submittedName>
</protein>
<dbReference type="EMBL" id="JAPEIS010000001">
    <property type="protein sequence ID" value="KAJ8070801.1"/>
    <property type="molecule type" value="Genomic_DNA"/>
</dbReference>
<dbReference type="AlphaFoldDB" id="A0A9X0DP48"/>
<keyword evidence="2" id="KW-1185">Reference proteome</keyword>
<proteinExistence type="predicted"/>
<gene>
    <name evidence="1" type="ORF">OCU04_001163</name>
</gene>
<dbReference type="Proteomes" id="UP001152300">
    <property type="component" value="Unassembled WGS sequence"/>
</dbReference>
<evidence type="ECO:0000313" key="1">
    <source>
        <dbReference type="EMBL" id="KAJ8070801.1"/>
    </source>
</evidence>
<evidence type="ECO:0000313" key="2">
    <source>
        <dbReference type="Proteomes" id="UP001152300"/>
    </source>
</evidence>